<dbReference type="Proteomes" id="UP000012283">
    <property type="component" value="Unassembled WGS sequence"/>
</dbReference>
<accession>N4W738</accession>
<feature type="non-terminal residue" evidence="1">
    <location>
        <position position="1"/>
    </location>
</feature>
<dbReference type="PATRIC" id="fig|1308866.3.peg.2626"/>
<evidence type="ECO:0000313" key="1">
    <source>
        <dbReference type="EMBL" id="ENH96043.1"/>
    </source>
</evidence>
<keyword evidence="2" id="KW-1185">Reference proteome</keyword>
<dbReference type="AlphaFoldDB" id="N4W738"/>
<sequence length="84" mass="9954">INGAVQLEDESDFRFERDFYVEEALVMRQADQALDFYEARDQLKMYAEEQNMPLEDTFYCVLLEVYGDIIIDLYIPLQKRGESS</sequence>
<dbReference type="STRING" id="1308866.J416_12989"/>
<dbReference type="eggNOG" id="ENOG5032WY6">
    <property type="taxonomic scope" value="Bacteria"/>
</dbReference>
<protein>
    <submittedName>
        <fullName evidence="1">Uncharacterized protein</fullName>
    </submittedName>
</protein>
<reference evidence="1 2" key="1">
    <citation type="submission" date="2013-03" db="EMBL/GenBank/DDBJ databases">
        <title>Draft genome sequence of Gracibacillus halophilus YIM-C55.5, a moderately halophilic and thermophilic organism from the Xiaochaidamu salt lake.</title>
        <authorList>
            <person name="Sugumar T."/>
            <person name="Polireddy D.R."/>
            <person name="Antony A."/>
            <person name="Madhava Y.R."/>
            <person name="Sivakumar N."/>
        </authorList>
    </citation>
    <scope>NUCLEOTIDE SEQUENCE [LARGE SCALE GENOMIC DNA]</scope>
    <source>
        <strain evidence="1 2">YIM-C55.5</strain>
    </source>
</reference>
<name>N4W738_9BACI</name>
<organism evidence="1 2">
    <name type="scientific">Gracilibacillus halophilus YIM-C55.5</name>
    <dbReference type="NCBI Taxonomy" id="1308866"/>
    <lineage>
        <taxon>Bacteria</taxon>
        <taxon>Bacillati</taxon>
        <taxon>Bacillota</taxon>
        <taxon>Bacilli</taxon>
        <taxon>Bacillales</taxon>
        <taxon>Bacillaceae</taxon>
        <taxon>Gracilibacillus</taxon>
    </lineage>
</organism>
<comment type="caution">
    <text evidence="1">The sequence shown here is derived from an EMBL/GenBank/DDBJ whole genome shotgun (WGS) entry which is preliminary data.</text>
</comment>
<dbReference type="EMBL" id="APML01000061">
    <property type="protein sequence ID" value="ENH96043.1"/>
    <property type="molecule type" value="Genomic_DNA"/>
</dbReference>
<proteinExistence type="predicted"/>
<gene>
    <name evidence="1" type="ORF">J416_12989</name>
</gene>
<evidence type="ECO:0000313" key="2">
    <source>
        <dbReference type="Proteomes" id="UP000012283"/>
    </source>
</evidence>